<proteinExistence type="predicted"/>
<reference evidence="1" key="1">
    <citation type="submission" date="2018-10" db="EMBL/GenBank/DDBJ databases">
        <title>Hidden diversity of soil giant viruses.</title>
        <authorList>
            <person name="Schulz F."/>
            <person name="Alteio L."/>
            <person name="Goudeau D."/>
            <person name="Ryan E.M."/>
            <person name="Malmstrom R.R."/>
            <person name="Blanchard J."/>
            <person name="Woyke T."/>
        </authorList>
    </citation>
    <scope>NUCLEOTIDE SEQUENCE</scope>
    <source>
        <strain evidence="1">EDV1</strain>
    </source>
</reference>
<evidence type="ECO:0000313" key="1">
    <source>
        <dbReference type="EMBL" id="AYV77740.1"/>
    </source>
</evidence>
<organism evidence="1">
    <name type="scientific">Edafosvirus sp</name>
    <dbReference type="NCBI Taxonomy" id="2487765"/>
    <lineage>
        <taxon>Viruses</taxon>
        <taxon>Varidnaviria</taxon>
        <taxon>Bamfordvirae</taxon>
        <taxon>Nucleocytoviricota</taxon>
        <taxon>Megaviricetes</taxon>
        <taxon>Imitervirales</taxon>
        <taxon>Mimiviridae</taxon>
        <taxon>Klosneuvirinae</taxon>
    </lineage>
</organism>
<protein>
    <submittedName>
        <fullName evidence="1">Uncharacterized protein</fullName>
    </submittedName>
</protein>
<sequence length="35" mass="3681">MTVTDFSIVKALSEAKSETNGTSLVTYIVPGGYNS</sequence>
<accession>A0A3G4ZS62</accession>
<name>A0A3G4ZS62_9VIRU</name>
<gene>
    <name evidence="1" type="ORF">Edafosvirus1_71</name>
</gene>
<dbReference type="EMBL" id="MK072066">
    <property type="protein sequence ID" value="AYV77740.1"/>
    <property type="molecule type" value="Genomic_DNA"/>
</dbReference>